<evidence type="ECO:0000256" key="1">
    <source>
        <dbReference type="SAM" id="SignalP"/>
    </source>
</evidence>
<keyword evidence="1" id="KW-0732">Signal</keyword>
<dbReference type="WBParaSite" id="nRc.2.0.1.t04697-RA">
    <property type="protein sequence ID" value="nRc.2.0.1.t04697-RA"/>
    <property type="gene ID" value="nRc.2.0.1.g04697"/>
</dbReference>
<feature type="chain" id="PRO_5037596463" evidence="1">
    <location>
        <begin position="21"/>
        <end position="88"/>
    </location>
</feature>
<accession>A0A915HTH3</accession>
<evidence type="ECO:0000313" key="2">
    <source>
        <dbReference type="Proteomes" id="UP000887565"/>
    </source>
</evidence>
<protein>
    <submittedName>
        <fullName evidence="3">Uncharacterized protein</fullName>
    </submittedName>
</protein>
<name>A0A915HTH3_ROMCU</name>
<evidence type="ECO:0000313" key="3">
    <source>
        <dbReference type="WBParaSite" id="nRc.2.0.1.t04697-RA"/>
    </source>
</evidence>
<proteinExistence type="predicted"/>
<feature type="signal peptide" evidence="1">
    <location>
        <begin position="1"/>
        <end position="20"/>
    </location>
</feature>
<dbReference type="AlphaFoldDB" id="A0A915HTH3"/>
<organism evidence="2 3">
    <name type="scientific">Romanomermis culicivorax</name>
    <name type="common">Nematode worm</name>
    <dbReference type="NCBI Taxonomy" id="13658"/>
    <lineage>
        <taxon>Eukaryota</taxon>
        <taxon>Metazoa</taxon>
        <taxon>Ecdysozoa</taxon>
        <taxon>Nematoda</taxon>
        <taxon>Enoplea</taxon>
        <taxon>Dorylaimia</taxon>
        <taxon>Mermithida</taxon>
        <taxon>Mermithoidea</taxon>
        <taxon>Mermithidae</taxon>
        <taxon>Romanomermis</taxon>
    </lineage>
</organism>
<keyword evidence="2" id="KW-1185">Reference proteome</keyword>
<sequence>MAFNVSLIVIGLCALDESWAIKNQEALKQDGCTIRWFNYIKVIHAIPKNWKALLRTIKMEKDKWIFETPELNLGQMKGIKRNMKHVKA</sequence>
<dbReference type="Proteomes" id="UP000887565">
    <property type="component" value="Unplaced"/>
</dbReference>
<reference evidence="3" key="1">
    <citation type="submission" date="2022-11" db="UniProtKB">
        <authorList>
            <consortium name="WormBaseParasite"/>
        </authorList>
    </citation>
    <scope>IDENTIFICATION</scope>
</reference>